<dbReference type="RefSeq" id="WP_172207011.1">
    <property type="nucleotide sequence ID" value="NZ_BLLI01000001.1"/>
</dbReference>
<sequence>MEKRKQAKKGDTKLRTIFVISGVVILAIVCLVIWNGQKSYVKIENGTAPKSSSQSKGTASENQSDETSESEATSETSSAEKEEDEDYYIQEGAWQGKHYPEETKAKGEYAYNYAAYHKTVAYMAEFGADLLAENSLYLPTASNTDNRGVLFLTPDYRVIVLTTHVTADGAFELAMETHSLENNQLLTQYSVGYESGQDNEFSQLSDTERWQYIYDHYPDFQAVERVPDTINIGSDTAFMVGQQGMVSIEGHEEFMLALYGSFGAPRE</sequence>
<feature type="transmembrane region" description="Helical" evidence="2">
    <location>
        <begin position="12"/>
        <end position="34"/>
    </location>
</feature>
<keyword evidence="2" id="KW-0812">Transmembrane</keyword>
<gene>
    <name evidence="3" type="ORF">Hs30E_00340</name>
</gene>
<proteinExistence type="predicted"/>
<comment type="caution">
    <text evidence="3">The sequence shown here is derived from an EMBL/GenBank/DDBJ whole genome shotgun (WGS) entry which is preliminary data.</text>
</comment>
<dbReference type="AlphaFoldDB" id="A0A6A0BA25"/>
<keyword evidence="2" id="KW-1133">Transmembrane helix</keyword>
<evidence type="ECO:0000256" key="1">
    <source>
        <dbReference type="SAM" id="MobiDB-lite"/>
    </source>
</evidence>
<feature type="compositionally biased region" description="Polar residues" evidence="1">
    <location>
        <begin position="48"/>
        <end position="62"/>
    </location>
</feature>
<feature type="region of interest" description="Disordered" evidence="1">
    <location>
        <begin position="46"/>
        <end position="86"/>
    </location>
</feature>
<protein>
    <submittedName>
        <fullName evidence="3">Uncharacterized protein</fullName>
    </submittedName>
</protein>
<organism evidence="3 4">
    <name type="scientific">Pseudolactococcus hodotermopsidis</name>
    <dbReference type="NCBI Taxonomy" id="2709157"/>
    <lineage>
        <taxon>Bacteria</taxon>
        <taxon>Bacillati</taxon>
        <taxon>Bacillota</taxon>
        <taxon>Bacilli</taxon>
        <taxon>Lactobacillales</taxon>
        <taxon>Streptococcaceae</taxon>
        <taxon>Pseudolactococcus</taxon>
    </lineage>
</organism>
<accession>A0A6A0BA25</accession>
<keyword evidence="2" id="KW-0472">Membrane</keyword>
<dbReference type="EMBL" id="BLLI01000001">
    <property type="protein sequence ID" value="GFH41483.1"/>
    <property type="molecule type" value="Genomic_DNA"/>
</dbReference>
<keyword evidence="4" id="KW-1185">Reference proteome</keyword>
<name>A0A6A0BA25_9LACT</name>
<evidence type="ECO:0000256" key="2">
    <source>
        <dbReference type="SAM" id="Phobius"/>
    </source>
</evidence>
<dbReference type="Proteomes" id="UP000480303">
    <property type="component" value="Unassembled WGS sequence"/>
</dbReference>
<reference evidence="3 4" key="1">
    <citation type="submission" date="2020-02" db="EMBL/GenBank/DDBJ databases">
        <title>Draft genome sequence of Lactococcus sp. Hs30E4-3.</title>
        <authorList>
            <person name="Noda S."/>
            <person name="Yuki M."/>
            <person name="Ohkuma M."/>
        </authorList>
    </citation>
    <scope>NUCLEOTIDE SEQUENCE [LARGE SCALE GENOMIC DNA]</scope>
    <source>
        <strain evidence="3 4">Hs30E4-3</strain>
    </source>
</reference>
<evidence type="ECO:0000313" key="3">
    <source>
        <dbReference type="EMBL" id="GFH41483.1"/>
    </source>
</evidence>
<evidence type="ECO:0000313" key="4">
    <source>
        <dbReference type="Proteomes" id="UP000480303"/>
    </source>
</evidence>